<evidence type="ECO:0000313" key="7">
    <source>
        <dbReference type="EMBL" id="NXD88954.1"/>
    </source>
</evidence>
<evidence type="ECO:0000256" key="3">
    <source>
        <dbReference type="ARBA" id="ARBA00022833"/>
    </source>
</evidence>
<dbReference type="EMBL" id="WBNJ01001961">
    <property type="protein sequence ID" value="NXD88954.1"/>
    <property type="molecule type" value="Genomic_DNA"/>
</dbReference>
<reference evidence="7" key="1">
    <citation type="submission" date="2019-09" db="EMBL/GenBank/DDBJ databases">
        <title>Bird 10,000 Genomes (B10K) Project - Family phase.</title>
        <authorList>
            <person name="Zhang G."/>
        </authorList>
    </citation>
    <scope>NUCLEOTIDE SEQUENCE</scope>
    <source>
        <strain evidence="7">B10K-DU-024-03</strain>
        <tissue evidence="7">Muscle</tissue>
    </source>
</reference>
<dbReference type="Pfam" id="PF13771">
    <property type="entry name" value="zf-HC5HC2H"/>
    <property type="match status" value="1"/>
</dbReference>
<dbReference type="OrthoDB" id="512616at2759"/>
<keyword evidence="2 4" id="KW-0863">Zinc-finger</keyword>
<dbReference type="PROSITE" id="PS01359">
    <property type="entry name" value="ZF_PHD_1"/>
    <property type="match status" value="1"/>
</dbReference>
<dbReference type="SMART" id="SM00249">
    <property type="entry name" value="PHD"/>
    <property type="match status" value="2"/>
</dbReference>
<evidence type="ECO:0000313" key="8">
    <source>
        <dbReference type="Proteomes" id="UP000648918"/>
    </source>
</evidence>
<keyword evidence="8" id="KW-1185">Reference proteome</keyword>
<keyword evidence="1" id="KW-0479">Metal-binding</keyword>
<dbReference type="GO" id="GO:0008270">
    <property type="term" value="F:zinc ion binding"/>
    <property type="evidence" value="ECO:0007669"/>
    <property type="project" value="UniProtKB-KW"/>
</dbReference>
<dbReference type="Gene3D" id="3.30.40.10">
    <property type="entry name" value="Zinc/RING finger domain, C3HC4 (zinc finger)"/>
    <property type="match status" value="3"/>
</dbReference>
<dbReference type="SMART" id="SM00184">
    <property type="entry name" value="RING"/>
    <property type="match status" value="2"/>
</dbReference>
<proteinExistence type="predicted"/>
<dbReference type="InterPro" id="IPR001841">
    <property type="entry name" value="Znf_RING"/>
</dbReference>
<evidence type="ECO:0000259" key="6">
    <source>
        <dbReference type="PROSITE" id="PS51805"/>
    </source>
</evidence>
<dbReference type="PANTHER" id="PTHR12420:SF47">
    <property type="entry name" value="PHD FINGER PROTEIN 7"/>
    <property type="match status" value="1"/>
</dbReference>
<dbReference type="AlphaFoldDB" id="A0A851ZD60"/>
<gene>
    <name evidence="7" type="primary">Phf7_1</name>
    <name evidence="7" type="ORF">HALSEN_R02062</name>
</gene>
<feature type="non-terminal residue" evidence="7">
    <location>
        <position position="204"/>
    </location>
</feature>
<protein>
    <submittedName>
        <fullName evidence="7">PHF7 protein</fullName>
    </submittedName>
</protein>
<sequence length="204" mass="22672">CFVCYQSGASITCQETGCGRSFHLPCAVQGQCVTQYFEEYRSFCGEHCPQQAVEAAPPKKTMCLICTDLVDDTKSYRTMVCPACQHAWFHRNCIQGHALRAGTSCFRCPLCRDADGFKDEMLRMGIRIPFRPPAWEEEPAAFRALGVRHGRCDASECLCPGGREQAEDEGPWKLLLCCSCAAEGTHRYCSGLAPSTNNWECQSC</sequence>
<dbReference type="InterPro" id="IPR051188">
    <property type="entry name" value="PHD-type_Zinc_Finger"/>
</dbReference>
<dbReference type="Proteomes" id="UP000648918">
    <property type="component" value="Unassembled WGS sequence"/>
</dbReference>
<dbReference type="InterPro" id="IPR059102">
    <property type="entry name" value="PHD_PHF7/G2E3-like"/>
</dbReference>
<evidence type="ECO:0000256" key="4">
    <source>
        <dbReference type="PROSITE-ProRule" id="PRU00175"/>
    </source>
</evidence>
<dbReference type="InterPro" id="IPR001965">
    <property type="entry name" value="Znf_PHD"/>
</dbReference>
<dbReference type="GO" id="GO:0005634">
    <property type="term" value="C:nucleus"/>
    <property type="evidence" value="ECO:0007669"/>
    <property type="project" value="TreeGrafter"/>
</dbReference>
<feature type="non-terminal residue" evidence="7">
    <location>
        <position position="1"/>
    </location>
</feature>
<evidence type="ECO:0000256" key="1">
    <source>
        <dbReference type="ARBA" id="ARBA00022723"/>
    </source>
</evidence>
<dbReference type="PROSITE" id="PS50089">
    <property type="entry name" value="ZF_RING_2"/>
    <property type="match status" value="1"/>
</dbReference>
<dbReference type="InterPro" id="IPR034732">
    <property type="entry name" value="EPHD"/>
</dbReference>
<evidence type="ECO:0000256" key="2">
    <source>
        <dbReference type="ARBA" id="ARBA00022771"/>
    </source>
</evidence>
<dbReference type="PANTHER" id="PTHR12420">
    <property type="entry name" value="PHD FINGER PROTEIN"/>
    <property type="match status" value="1"/>
</dbReference>
<name>A0A851ZD60_9AVES</name>
<dbReference type="InterPro" id="IPR019786">
    <property type="entry name" value="Zinc_finger_PHD-type_CS"/>
</dbReference>
<dbReference type="SUPFAM" id="SSF57903">
    <property type="entry name" value="FYVE/PHD zinc finger"/>
    <property type="match status" value="2"/>
</dbReference>
<organism evidence="7 8">
    <name type="scientific">Halcyon senegalensis</name>
    <dbReference type="NCBI Taxonomy" id="342381"/>
    <lineage>
        <taxon>Eukaryota</taxon>
        <taxon>Metazoa</taxon>
        <taxon>Chordata</taxon>
        <taxon>Craniata</taxon>
        <taxon>Vertebrata</taxon>
        <taxon>Euteleostomi</taxon>
        <taxon>Archelosauria</taxon>
        <taxon>Archosauria</taxon>
        <taxon>Dinosauria</taxon>
        <taxon>Saurischia</taxon>
        <taxon>Theropoda</taxon>
        <taxon>Coelurosauria</taxon>
        <taxon>Aves</taxon>
        <taxon>Neognathae</taxon>
        <taxon>Neoaves</taxon>
        <taxon>Telluraves</taxon>
        <taxon>Coraciimorphae</taxon>
        <taxon>Coraciiformes</taxon>
        <taxon>Alcedinidae</taxon>
        <taxon>Halcyon</taxon>
    </lineage>
</organism>
<feature type="domain" description="RING-type" evidence="5">
    <location>
        <begin position="63"/>
        <end position="112"/>
    </location>
</feature>
<dbReference type="Pfam" id="PF13639">
    <property type="entry name" value="zf-RING_2"/>
    <property type="match status" value="1"/>
</dbReference>
<evidence type="ECO:0000259" key="5">
    <source>
        <dbReference type="PROSITE" id="PS50089"/>
    </source>
</evidence>
<dbReference type="Pfam" id="PF26054">
    <property type="entry name" value="PHD_G2E3"/>
    <property type="match status" value="1"/>
</dbReference>
<dbReference type="InterPro" id="IPR013083">
    <property type="entry name" value="Znf_RING/FYVE/PHD"/>
</dbReference>
<comment type="caution">
    <text evidence="7">The sequence shown here is derived from an EMBL/GenBank/DDBJ whole genome shotgun (WGS) entry which is preliminary data.</text>
</comment>
<accession>A0A851ZD60</accession>
<keyword evidence="3" id="KW-0862">Zinc</keyword>
<feature type="domain" description="PHD-type" evidence="6">
    <location>
        <begin position="1"/>
        <end position="48"/>
    </location>
</feature>
<dbReference type="InterPro" id="IPR011011">
    <property type="entry name" value="Znf_FYVE_PHD"/>
</dbReference>
<dbReference type="PROSITE" id="PS51805">
    <property type="entry name" value="EPHD"/>
    <property type="match status" value="1"/>
</dbReference>